<name>S3DX95_GLAL2</name>
<feature type="region of interest" description="Disordered" evidence="1">
    <location>
        <begin position="156"/>
        <end position="185"/>
    </location>
</feature>
<feature type="region of interest" description="Disordered" evidence="1">
    <location>
        <begin position="73"/>
        <end position="137"/>
    </location>
</feature>
<evidence type="ECO:0000313" key="3">
    <source>
        <dbReference type="EMBL" id="EPE30998.1"/>
    </source>
</evidence>
<dbReference type="PANTHER" id="PTHR24359:SF37">
    <property type="entry name" value="PROTEIN KINASE DOMAIN-CONTAINING PROTEIN"/>
    <property type="match status" value="1"/>
</dbReference>
<dbReference type="RefSeq" id="XP_008082409.1">
    <property type="nucleotide sequence ID" value="XM_008084218.1"/>
</dbReference>
<dbReference type="PROSITE" id="PS50011">
    <property type="entry name" value="PROTEIN_KINASE_DOM"/>
    <property type="match status" value="1"/>
</dbReference>
<reference evidence="3 4" key="1">
    <citation type="journal article" date="2013" name="BMC Genomics">
        <title>Genomics-driven discovery of the pneumocandin biosynthetic gene cluster in the fungus Glarea lozoyensis.</title>
        <authorList>
            <person name="Chen L."/>
            <person name="Yue Q."/>
            <person name="Zhang X."/>
            <person name="Xiang M."/>
            <person name="Wang C."/>
            <person name="Li S."/>
            <person name="Che Y."/>
            <person name="Ortiz-Lopez F.J."/>
            <person name="Bills G.F."/>
            <person name="Liu X."/>
            <person name="An Z."/>
        </authorList>
    </citation>
    <scope>NUCLEOTIDE SEQUENCE [LARGE SCALE GENOMIC DNA]</scope>
    <source>
        <strain evidence="4">ATCC 20868 / MF5171</strain>
    </source>
</reference>
<proteinExistence type="predicted"/>
<keyword evidence="4" id="KW-1185">Reference proteome</keyword>
<dbReference type="Pfam" id="PF00069">
    <property type="entry name" value="Pkinase"/>
    <property type="match status" value="1"/>
</dbReference>
<evidence type="ECO:0000313" key="4">
    <source>
        <dbReference type="Proteomes" id="UP000016922"/>
    </source>
</evidence>
<keyword evidence="3" id="KW-0418">Kinase</keyword>
<sequence>MPPFVDDTQRFPLVQAQLRPKDSNSNRNCPAGVDESAIPGQNNSDKPTESLYPLSLDIQVRRLLEHNSPADAASEGVAYDTPVVTNDSPNLILGSSDTFDGNSHFKQPGHNVSTPSRTEDSSNFDSSRGYESSSSLNPSYPTVVCSDCGLDIDDGDKDSASTSELPDCWSSDIESNSSGKRSKLPVVVPWNTPSVRKSEIPHTTLKPSKSDVSDSGDAYFYATQNATGVRASKVWPVLDDIDEKREKLALQDTFFEALVRPHEEKKGFFPRAYLSKLVTEDCVYEELTRCLEDNHNPKQIRAYARTICEESPQLRDEDDIRPPKIKSFKKIFAILVLIEKTSSILKFLDPEEGINDLGLPLRKLPKGANGSRFELRLAKNPSRKLECFRNWTMSSVKAFEEWQWTTVSPFFFKGSCKDVRHWPLQPSAMLPFTVDGQRGDGNEYRTEFEGGYSHVFKVEIHPEHHSFSLPRNQWFAIKRLNSNSKEDFKKEVEMLKMYSDDTRYPHLISLLATYEQFGIYYLIFPWADGDLNYFWSTLRPEPSLNMKTVKWFAKQCKGIAHGLLKIHHYRTSNSKCQTGSHHHPETHESRFGRHGDLKPENILWFSDSDGGTLKISDFGLSEYSTHHSKSYKPKSKVATSMSYRPPECDLTGGKIGQSYDIWTLGCLYLEFITWLLGGWELVKKFEKKRMSFDPMWCDMNTDTFFEIVKVHGERSIALAARVKPAVINFMDDLHAHENCTEFLHEFITMIKFNMLTVKPKNPEEKGRFTSDEIHVKLTSWLKEIEKPNAGLDYACKPAPRHNFSQNCDDVVEIDVTDTAPEVLSNKRFPTYDGPVQERSYPSHLSVPESPRRRGRNRSFHDC</sequence>
<feature type="domain" description="Protein kinase" evidence="2">
    <location>
        <begin position="441"/>
        <end position="747"/>
    </location>
</feature>
<dbReference type="STRING" id="1116229.S3DX95"/>
<dbReference type="Gene3D" id="1.10.510.10">
    <property type="entry name" value="Transferase(Phosphotransferase) domain 1"/>
    <property type="match status" value="1"/>
</dbReference>
<dbReference type="InterPro" id="IPR011009">
    <property type="entry name" value="Kinase-like_dom_sf"/>
</dbReference>
<feature type="compositionally biased region" description="Basic residues" evidence="1">
    <location>
        <begin position="852"/>
        <end position="862"/>
    </location>
</feature>
<dbReference type="OMA" id="ARTICEE"/>
<evidence type="ECO:0000256" key="1">
    <source>
        <dbReference type="SAM" id="MobiDB-lite"/>
    </source>
</evidence>
<dbReference type="eggNOG" id="KOG0594">
    <property type="taxonomic scope" value="Eukaryota"/>
</dbReference>
<dbReference type="CDD" id="cd00180">
    <property type="entry name" value="PKc"/>
    <property type="match status" value="1"/>
</dbReference>
<evidence type="ECO:0000259" key="2">
    <source>
        <dbReference type="PROSITE" id="PS50011"/>
    </source>
</evidence>
<dbReference type="AlphaFoldDB" id="S3DX95"/>
<feature type="compositionally biased region" description="Polar residues" evidence="1">
    <location>
        <begin position="83"/>
        <end position="137"/>
    </location>
</feature>
<dbReference type="GO" id="GO:0004674">
    <property type="term" value="F:protein serine/threonine kinase activity"/>
    <property type="evidence" value="ECO:0007669"/>
    <property type="project" value="TreeGrafter"/>
</dbReference>
<dbReference type="HOGENOM" id="CLU_017513_2_2_1"/>
<dbReference type="EMBL" id="KE145363">
    <property type="protein sequence ID" value="EPE30998.1"/>
    <property type="molecule type" value="Genomic_DNA"/>
</dbReference>
<dbReference type="PANTHER" id="PTHR24359">
    <property type="entry name" value="SERINE/THREONINE-PROTEIN KINASE SBK1"/>
    <property type="match status" value="1"/>
</dbReference>
<protein>
    <submittedName>
        <fullName evidence="3">Protein kinase-like (PK-like)</fullName>
    </submittedName>
</protein>
<keyword evidence="3" id="KW-0808">Transferase</keyword>
<gene>
    <name evidence="3" type="ORF">GLAREA_03965</name>
</gene>
<dbReference type="OrthoDB" id="1046782at2759"/>
<feature type="region of interest" description="Disordered" evidence="1">
    <location>
        <begin position="824"/>
        <end position="862"/>
    </location>
</feature>
<dbReference type="SMART" id="SM00220">
    <property type="entry name" value="S_TKc"/>
    <property type="match status" value="1"/>
</dbReference>
<dbReference type="InterPro" id="IPR000719">
    <property type="entry name" value="Prot_kinase_dom"/>
</dbReference>
<feature type="region of interest" description="Disordered" evidence="1">
    <location>
        <begin position="1"/>
        <end position="50"/>
    </location>
</feature>
<organism evidence="3 4">
    <name type="scientific">Glarea lozoyensis (strain ATCC 20868 / MF5171)</name>
    <dbReference type="NCBI Taxonomy" id="1116229"/>
    <lineage>
        <taxon>Eukaryota</taxon>
        <taxon>Fungi</taxon>
        <taxon>Dikarya</taxon>
        <taxon>Ascomycota</taxon>
        <taxon>Pezizomycotina</taxon>
        <taxon>Leotiomycetes</taxon>
        <taxon>Helotiales</taxon>
        <taxon>Helotiaceae</taxon>
        <taxon>Glarea</taxon>
    </lineage>
</organism>
<dbReference type="SUPFAM" id="SSF56112">
    <property type="entry name" value="Protein kinase-like (PK-like)"/>
    <property type="match status" value="1"/>
</dbReference>
<dbReference type="GeneID" id="19463020"/>
<dbReference type="GO" id="GO:0005524">
    <property type="term" value="F:ATP binding"/>
    <property type="evidence" value="ECO:0007669"/>
    <property type="project" value="InterPro"/>
</dbReference>
<dbReference type="Proteomes" id="UP000016922">
    <property type="component" value="Unassembled WGS sequence"/>
</dbReference>
<dbReference type="KEGG" id="glz:GLAREA_03965"/>
<accession>S3DX95</accession>